<comment type="caution">
    <text evidence="6">The sequence shown here is derived from an EMBL/GenBank/DDBJ whole genome shotgun (WGS) entry which is preliminary data.</text>
</comment>
<gene>
    <name evidence="6" type="ORF">RJ641_028408</name>
</gene>
<dbReference type="InterPro" id="IPR002067">
    <property type="entry name" value="MCP"/>
</dbReference>
<dbReference type="SUPFAM" id="SSF103506">
    <property type="entry name" value="Mitochondrial carrier"/>
    <property type="match status" value="1"/>
</dbReference>
<comment type="subcellular location">
    <subcellularLocation>
        <location evidence="1">Membrane</location>
        <topology evidence="1">Multi-pass membrane protein</topology>
    </subcellularLocation>
</comment>
<reference evidence="6 7" key="1">
    <citation type="submission" date="2023-12" db="EMBL/GenBank/DDBJ databases">
        <title>A high-quality genome assembly for Dillenia turbinata (Dilleniales).</title>
        <authorList>
            <person name="Chanderbali A."/>
        </authorList>
    </citation>
    <scope>NUCLEOTIDE SEQUENCE [LARGE SCALE GENOMIC DNA]</scope>
    <source>
        <strain evidence="6">LSX21</strain>
        <tissue evidence="6">Leaf</tissue>
    </source>
</reference>
<protein>
    <submittedName>
        <fullName evidence="6">Mitochondrial substrate/solute carrier</fullName>
    </submittedName>
</protein>
<dbReference type="Proteomes" id="UP001370490">
    <property type="component" value="Unassembled WGS sequence"/>
</dbReference>
<sequence>MQTEARVGGSHGAIAVDDGGSRKFLRQHHHRTKQPQHQYHSQIGTLSQLIAGGVAGAVSKTCTAPLSRLTILFQLLDR</sequence>
<evidence type="ECO:0000256" key="4">
    <source>
        <dbReference type="ARBA" id="ARBA00022737"/>
    </source>
</evidence>
<keyword evidence="7" id="KW-1185">Reference proteome</keyword>
<organism evidence="6 7">
    <name type="scientific">Dillenia turbinata</name>
    <dbReference type="NCBI Taxonomy" id="194707"/>
    <lineage>
        <taxon>Eukaryota</taxon>
        <taxon>Viridiplantae</taxon>
        <taxon>Streptophyta</taxon>
        <taxon>Embryophyta</taxon>
        <taxon>Tracheophyta</taxon>
        <taxon>Spermatophyta</taxon>
        <taxon>Magnoliopsida</taxon>
        <taxon>eudicotyledons</taxon>
        <taxon>Gunneridae</taxon>
        <taxon>Pentapetalae</taxon>
        <taxon>Dilleniales</taxon>
        <taxon>Dilleniaceae</taxon>
        <taxon>Dillenia</taxon>
    </lineage>
</organism>
<accession>A0AAN8W802</accession>
<dbReference type="GO" id="GO:0016020">
    <property type="term" value="C:membrane"/>
    <property type="evidence" value="ECO:0007669"/>
    <property type="project" value="UniProtKB-SubCell"/>
</dbReference>
<keyword evidence="5" id="KW-0472">Membrane</keyword>
<keyword evidence="2" id="KW-0813">Transport</keyword>
<evidence type="ECO:0000256" key="3">
    <source>
        <dbReference type="ARBA" id="ARBA00022692"/>
    </source>
</evidence>
<dbReference type="PRINTS" id="PR00926">
    <property type="entry name" value="MITOCARRIER"/>
</dbReference>
<evidence type="ECO:0000256" key="5">
    <source>
        <dbReference type="ARBA" id="ARBA00023136"/>
    </source>
</evidence>
<dbReference type="AlphaFoldDB" id="A0AAN8W802"/>
<evidence type="ECO:0000256" key="2">
    <source>
        <dbReference type="ARBA" id="ARBA00022448"/>
    </source>
</evidence>
<dbReference type="InterPro" id="IPR018108">
    <property type="entry name" value="MCP_transmembrane"/>
</dbReference>
<name>A0AAN8W802_9MAGN</name>
<evidence type="ECO:0000313" key="6">
    <source>
        <dbReference type="EMBL" id="KAK6943031.1"/>
    </source>
</evidence>
<keyword evidence="3" id="KW-0812">Transmembrane</keyword>
<evidence type="ECO:0000256" key="1">
    <source>
        <dbReference type="ARBA" id="ARBA00004141"/>
    </source>
</evidence>
<dbReference type="EMBL" id="JBAMMX010000004">
    <property type="protein sequence ID" value="KAK6943031.1"/>
    <property type="molecule type" value="Genomic_DNA"/>
</dbReference>
<dbReference type="GO" id="GO:0055085">
    <property type="term" value="P:transmembrane transport"/>
    <property type="evidence" value="ECO:0007669"/>
    <property type="project" value="InterPro"/>
</dbReference>
<evidence type="ECO:0000313" key="7">
    <source>
        <dbReference type="Proteomes" id="UP001370490"/>
    </source>
</evidence>
<dbReference type="InterPro" id="IPR023395">
    <property type="entry name" value="MCP_dom_sf"/>
</dbReference>
<proteinExistence type="predicted"/>
<keyword evidence="4" id="KW-0677">Repeat</keyword>
<dbReference type="Gene3D" id="1.50.40.10">
    <property type="entry name" value="Mitochondrial carrier domain"/>
    <property type="match status" value="1"/>
</dbReference>
<dbReference type="Pfam" id="PF00153">
    <property type="entry name" value="Mito_carr"/>
    <property type="match status" value="1"/>
</dbReference>